<comment type="caution">
    <text evidence="5">The sequence shown here is derived from an EMBL/GenBank/DDBJ whole genome shotgun (WGS) entry which is preliminary data.</text>
</comment>
<feature type="domain" description="Protein HGH1 N-terminal" evidence="3">
    <location>
        <begin position="106"/>
        <end position="307"/>
    </location>
</feature>
<feature type="domain" description="Protein HGH1 C-terminal" evidence="4">
    <location>
        <begin position="313"/>
        <end position="364"/>
    </location>
</feature>
<name>A0A9P6TE92_9BASI</name>
<organism evidence="5 6">
    <name type="scientific">Cronartium quercuum f. sp. fusiforme G11</name>
    <dbReference type="NCBI Taxonomy" id="708437"/>
    <lineage>
        <taxon>Eukaryota</taxon>
        <taxon>Fungi</taxon>
        <taxon>Dikarya</taxon>
        <taxon>Basidiomycota</taxon>
        <taxon>Pucciniomycotina</taxon>
        <taxon>Pucciniomycetes</taxon>
        <taxon>Pucciniales</taxon>
        <taxon>Coleosporiaceae</taxon>
        <taxon>Cronartium</taxon>
    </lineage>
</organism>
<protein>
    <recommendedName>
        <fullName evidence="2">Protein HGH1 homolog</fullName>
    </recommendedName>
</protein>
<dbReference type="InterPro" id="IPR007205">
    <property type="entry name" value="Protein_HGH1_N"/>
</dbReference>
<dbReference type="OrthoDB" id="338814at2759"/>
<dbReference type="InterPro" id="IPR007206">
    <property type="entry name" value="Protein_HGH1_C"/>
</dbReference>
<evidence type="ECO:0000256" key="1">
    <source>
        <dbReference type="ARBA" id="ARBA00006712"/>
    </source>
</evidence>
<evidence type="ECO:0000313" key="6">
    <source>
        <dbReference type="Proteomes" id="UP000886653"/>
    </source>
</evidence>
<evidence type="ECO:0000313" key="5">
    <source>
        <dbReference type="EMBL" id="KAG0149137.1"/>
    </source>
</evidence>
<dbReference type="InterPro" id="IPR016024">
    <property type="entry name" value="ARM-type_fold"/>
</dbReference>
<dbReference type="InterPro" id="IPR011989">
    <property type="entry name" value="ARM-like"/>
</dbReference>
<dbReference type="AlphaFoldDB" id="A0A9P6TE92"/>
<accession>A0A9P6TE92</accession>
<evidence type="ECO:0000259" key="4">
    <source>
        <dbReference type="Pfam" id="PF04064"/>
    </source>
</evidence>
<comment type="similarity">
    <text evidence="1">Belongs to the HGH1 family.</text>
</comment>
<sequence>MAQDQFEELIEFLHDRNPEVRRLAVHALLPYTAASNPNRTAIFASKSLDRKAGQLKPTILNDLKNLCEDQHITAHDALSALINLTDNDTVSEQVADTDFLTFLLATIVDPSAILADLACMLWSNLTKLNSVCLTCLKLPLVGTSSVLEERSIREKLAISSTPMIDLAVELFARGESKKFNKHANFDFLASVWANFSSFTDGRHYLLGRSPYIKSPSDAPLAQITPFTEHPSVIRRGGSISAIKNCCFATDAHRLMISPKPDGLDILPSILLPLCGPEAFDADDEEHMPLEIQMLGSEKKYESDAAIRTILVETLILLSSTVELREYLRRKRVYRVVQVLHLSEAEDEVREHVERLVNLLMRDEPVTKSVESVQCEELDLVEM</sequence>
<keyword evidence="6" id="KW-1185">Reference proteome</keyword>
<dbReference type="Proteomes" id="UP000886653">
    <property type="component" value="Unassembled WGS sequence"/>
</dbReference>
<dbReference type="Pfam" id="PF04064">
    <property type="entry name" value="DUF384"/>
    <property type="match status" value="1"/>
</dbReference>
<gene>
    <name evidence="5" type="ORF">CROQUDRAFT_653953</name>
</gene>
<dbReference type="SUPFAM" id="SSF48371">
    <property type="entry name" value="ARM repeat"/>
    <property type="match status" value="1"/>
</dbReference>
<reference evidence="5" key="1">
    <citation type="submission" date="2013-11" db="EMBL/GenBank/DDBJ databases">
        <title>Genome sequence of the fusiform rust pathogen reveals effectors for host alternation and coevolution with pine.</title>
        <authorList>
            <consortium name="DOE Joint Genome Institute"/>
            <person name="Smith K."/>
            <person name="Pendleton A."/>
            <person name="Kubisiak T."/>
            <person name="Anderson C."/>
            <person name="Salamov A."/>
            <person name="Aerts A."/>
            <person name="Riley R."/>
            <person name="Clum A."/>
            <person name="Lindquist E."/>
            <person name="Ence D."/>
            <person name="Campbell M."/>
            <person name="Kronenberg Z."/>
            <person name="Feau N."/>
            <person name="Dhillon B."/>
            <person name="Hamelin R."/>
            <person name="Burleigh J."/>
            <person name="Smith J."/>
            <person name="Yandell M."/>
            <person name="Nelson C."/>
            <person name="Grigoriev I."/>
            <person name="Davis J."/>
        </authorList>
    </citation>
    <scope>NUCLEOTIDE SEQUENCE</scope>
    <source>
        <strain evidence="5">G11</strain>
    </source>
</reference>
<dbReference type="EMBL" id="MU167230">
    <property type="protein sequence ID" value="KAG0149137.1"/>
    <property type="molecule type" value="Genomic_DNA"/>
</dbReference>
<proteinExistence type="inferred from homology"/>
<evidence type="ECO:0000259" key="3">
    <source>
        <dbReference type="Pfam" id="PF04063"/>
    </source>
</evidence>
<evidence type="ECO:0000256" key="2">
    <source>
        <dbReference type="ARBA" id="ARBA00014076"/>
    </source>
</evidence>
<dbReference type="Gene3D" id="1.25.10.10">
    <property type="entry name" value="Leucine-rich Repeat Variant"/>
    <property type="match status" value="1"/>
</dbReference>
<dbReference type="Pfam" id="PF04063">
    <property type="entry name" value="DUF383"/>
    <property type="match status" value="1"/>
</dbReference>
<dbReference type="PANTHER" id="PTHR13387:SF9">
    <property type="entry name" value="PROTEIN HGH1 HOMOLOG"/>
    <property type="match status" value="1"/>
</dbReference>
<dbReference type="InterPro" id="IPR039717">
    <property type="entry name" value="Hgh1"/>
</dbReference>
<dbReference type="PANTHER" id="PTHR13387">
    <property type="entry name" value="PROTEIN HGH1 HOMOLOG"/>
    <property type="match status" value="1"/>
</dbReference>